<keyword evidence="1" id="KW-0346">Stress response</keyword>
<accession>A0ACB6ZLY7</accession>
<reference evidence="1" key="1">
    <citation type="submission" date="2019-10" db="EMBL/GenBank/DDBJ databases">
        <authorList>
            <consortium name="DOE Joint Genome Institute"/>
            <person name="Kuo A."/>
            <person name="Miyauchi S."/>
            <person name="Kiss E."/>
            <person name="Drula E."/>
            <person name="Kohler A."/>
            <person name="Sanchez-Garcia M."/>
            <person name="Andreopoulos B."/>
            <person name="Barry K.W."/>
            <person name="Bonito G."/>
            <person name="Buee M."/>
            <person name="Carver A."/>
            <person name="Chen C."/>
            <person name="Cichocki N."/>
            <person name="Clum A."/>
            <person name="Culley D."/>
            <person name="Crous P.W."/>
            <person name="Fauchery L."/>
            <person name="Girlanda M."/>
            <person name="Hayes R."/>
            <person name="Keri Z."/>
            <person name="Labutti K."/>
            <person name="Lipzen A."/>
            <person name="Lombard V."/>
            <person name="Magnuson J."/>
            <person name="Maillard F."/>
            <person name="Morin E."/>
            <person name="Murat C."/>
            <person name="Nolan M."/>
            <person name="Ohm R."/>
            <person name="Pangilinan J."/>
            <person name="Pereira M."/>
            <person name="Perotto S."/>
            <person name="Peter M."/>
            <person name="Riley R."/>
            <person name="Sitrit Y."/>
            <person name="Stielow B."/>
            <person name="Szollosi G."/>
            <person name="Zifcakova L."/>
            <person name="Stursova M."/>
            <person name="Spatafora J.W."/>
            <person name="Tedersoo L."/>
            <person name="Vaario L.-M."/>
            <person name="Yamada A."/>
            <person name="Yan M."/>
            <person name="Wang P."/>
            <person name="Xu J."/>
            <person name="Bruns T."/>
            <person name="Baldrian P."/>
            <person name="Vilgalys R."/>
            <person name="Henrissat B."/>
            <person name="Grigoriev I.V."/>
            <person name="Hibbett D."/>
            <person name="Nagy L.G."/>
            <person name="Martin F.M."/>
        </authorList>
    </citation>
    <scope>NUCLEOTIDE SEQUENCE</scope>
    <source>
        <strain evidence="1">P2</strain>
    </source>
</reference>
<dbReference type="Proteomes" id="UP000886501">
    <property type="component" value="Unassembled WGS sequence"/>
</dbReference>
<reference evidence="1" key="2">
    <citation type="journal article" date="2020" name="Nat. Commun.">
        <title>Large-scale genome sequencing of mycorrhizal fungi provides insights into the early evolution of symbiotic traits.</title>
        <authorList>
            <person name="Miyauchi S."/>
            <person name="Kiss E."/>
            <person name="Kuo A."/>
            <person name="Drula E."/>
            <person name="Kohler A."/>
            <person name="Sanchez-Garcia M."/>
            <person name="Morin E."/>
            <person name="Andreopoulos B."/>
            <person name="Barry K.W."/>
            <person name="Bonito G."/>
            <person name="Buee M."/>
            <person name="Carver A."/>
            <person name="Chen C."/>
            <person name="Cichocki N."/>
            <person name="Clum A."/>
            <person name="Culley D."/>
            <person name="Crous P.W."/>
            <person name="Fauchery L."/>
            <person name="Girlanda M."/>
            <person name="Hayes R.D."/>
            <person name="Keri Z."/>
            <person name="LaButti K."/>
            <person name="Lipzen A."/>
            <person name="Lombard V."/>
            <person name="Magnuson J."/>
            <person name="Maillard F."/>
            <person name="Murat C."/>
            <person name="Nolan M."/>
            <person name="Ohm R.A."/>
            <person name="Pangilinan J."/>
            <person name="Pereira M.F."/>
            <person name="Perotto S."/>
            <person name="Peter M."/>
            <person name="Pfister S."/>
            <person name="Riley R."/>
            <person name="Sitrit Y."/>
            <person name="Stielow J.B."/>
            <person name="Szollosi G."/>
            <person name="Zifcakova L."/>
            <person name="Stursova M."/>
            <person name="Spatafora J.W."/>
            <person name="Tedersoo L."/>
            <person name="Vaario L.M."/>
            <person name="Yamada A."/>
            <person name="Yan M."/>
            <person name="Wang P."/>
            <person name="Xu J."/>
            <person name="Bruns T."/>
            <person name="Baldrian P."/>
            <person name="Vilgalys R."/>
            <person name="Dunand C."/>
            <person name="Henrissat B."/>
            <person name="Grigoriev I.V."/>
            <person name="Hibbett D."/>
            <person name="Nagy L.G."/>
            <person name="Martin F.M."/>
        </authorList>
    </citation>
    <scope>NUCLEOTIDE SEQUENCE</scope>
    <source>
        <strain evidence="1">P2</strain>
    </source>
</reference>
<organism evidence="1 2">
    <name type="scientific">Thelephora ganbajun</name>
    <name type="common">Ganba fungus</name>
    <dbReference type="NCBI Taxonomy" id="370292"/>
    <lineage>
        <taxon>Eukaryota</taxon>
        <taxon>Fungi</taxon>
        <taxon>Dikarya</taxon>
        <taxon>Basidiomycota</taxon>
        <taxon>Agaricomycotina</taxon>
        <taxon>Agaricomycetes</taxon>
        <taxon>Thelephorales</taxon>
        <taxon>Thelephoraceae</taxon>
        <taxon>Thelephora</taxon>
    </lineage>
</organism>
<name>A0ACB6ZLY7_THEGA</name>
<keyword evidence="2" id="KW-1185">Reference proteome</keyword>
<proteinExistence type="predicted"/>
<dbReference type="EMBL" id="MU117983">
    <property type="protein sequence ID" value="KAF9650587.1"/>
    <property type="molecule type" value="Genomic_DNA"/>
</dbReference>
<sequence>MAVVGIDFGSLHSKIGVARHRGIDIIANEVSNRQTPSLVAFGPKQRAIGEPAKTQEISNFRNTIGSLKRLIGRTVSDPEVQDVEKTFINATLIDVNGTVGAEVNYLNQTQPFSATQLVGAYLGKLRDIATNELKVGVTDIVLAIPVWYTDVQRRAIIDAASIAGLNVLRLINDTTATALGYGITKSDLPEADNPKHVVFIDVGHSSLSTAVVAFSKGQLTVKSTAFDTNVGGRYIDQALVNHFAEQFKPKYKIDVLSNPKATFRLAAGCDKLKKVLSANTEAPLNVESIMNDVDASSKLTREEYETLIASVLDRIPTPLSQVLQDAGLTLEQLDAVELVGGCTRIPAVRAKIQSVFPGKTLSTTLNQDEAIARGATFACAMLSPVFRVRDFAIHDIQAYPIKVEWEKAPEDPDEDTELVVFPKGNGIPSTKVLTFYRNKPFEIQASYAEPSGLPGSINPWIAKFTAKSVGPDVNGDLSCVKVKARLNQHGLLSFEAAYTEEIEEREETPMAVDGEPEAPPRKKKVVKKTDVSSIWGSTALDKSIIETLREREAEMHAADKLVVDTEDRKNALEEYVYDTRGKLDDRYAPFVQLAEKEKLLVALQEAEDWLYSEEGEDATKSAYVGKLDTLKALGDPITNRWKESEERSRSISQLREMINKYMSDAVSGDEKYSHIEEKDKQSVVEKVATVQKWLEDQIVRQTERPKNVDPVLTSAEILKKKDEIIYFCHPILAKPKPKVAVPNSGTETPKSGTETPNPPPQKEEPKGPSEMDVD</sequence>
<protein>
    <submittedName>
        <fullName evidence="1">Heat shock protein</fullName>
    </submittedName>
</protein>
<gene>
    <name evidence="1" type="ORF">BDM02DRAFT_1338323</name>
</gene>
<evidence type="ECO:0000313" key="1">
    <source>
        <dbReference type="EMBL" id="KAF9650587.1"/>
    </source>
</evidence>
<comment type="caution">
    <text evidence="1">The sequence shown here is derived from an EMBL/GenBank/DDBJ whole genome shotgun (WGS) entry which is preliminary data.</text>
</comment>
<evidence type="ECO:0000313" key="2">
    <source>
        <dbReference type="Proteomes" id="UP000886501"/>
    </source>
</evidence>